<dbReference type="EMBL" id="CM017883">
    <property type="protein sequence ID" value="KAG1365363.1"/>
    <property type="molecule type" value="Genomic_DNA"/>
</dbReference>
<evidence type="ECO:0000313" key="2">
    <source>
        <dbReference type="EMBL" id="KAG1365363.1"/>
    </source>
</evidence>
<feature type="transmembrane region" description="Helical" evidence="1">
    <location>
        <begin position="91"/>
        <end position="114"/>
    </location>
</feature>
<dbReference type="AlphaFoldDB" id="A0A8K0IRF7"/>
<dbReference type="PANTHER" id="PTHR33530">
    <property type="entry name" value="OS01G0147100 PROTEIN"/>
    <property type="match status" value="1"/>
</dbReference>
<keyword evidence="1" id="KW-1133">Transmembrane helix</keyword>
<protein>
    <submittedName>
        <fullName evidence="2">Uncharacterized protein</fullName>
    </submittedName>
</protein>
<name>A0A8K0IRF7_COCNU</name>
<organism evidence="2 3">
    <name type="scientific">Cocos nucifera</name>
    <name type="common">Coconut palm</name>
    <dbReference type="NCBI Taxonomy" id="13894"/>
    <lineage>
        <taxon>Eukaryota</taxon>
        <taxon>Viridiplantae</taxon>
        <taxon>Streptophyta</taxon>
        <taxon>Embryophyta</taxon>
        <taxon>Tracheophyta</taxon>
        <taxon>Spermatophyta</taxon>
        <taxon>Magnoliopsida</taxon>
        <taxon>Liliopsida</taxon>
        <taxon>Arecaceae</taxon>
        <taxon>Arecoideae</taxon>
        <taxon>Cocoseae</taxon>
        <taxon>Attaleinae</taxon>
        <taxon>Cocos</taxon>
    </lineage>
</organism>
<dbReference type="Proteomes" id="UP000797356">
    <property type="component" value="Chromosome 12"/>
</dbReference>
<evidence type="ECO:0000313" key="3">
    <source>
        <dbReference type="Proteomes" id="UP000797356"/>
    </source>
</evidence>
<keyword evidence="1" id="KW-0812">Transmembrane</keyword>
<dbReference type="InterPro" id="IPR022149">
    <property type="entry name" value="DUF3681"/>
</dbReference>
<evidence type="ECO:0000256" key="1">
    <source>
        <dbReference type="SAM" id="Phobius"/>
    </source>
</evidence>
<gene>
    <name evidence="2" type="ORF">COCNU_12G003630</name>
</gene>
<accession>A0A8K0IRF7</accession>
<dbReference type="Pfam" id="PF12442">
    <property type="entry name" value="DUF3681"/>
    <property type="match status" value="1"/>
</dbReference>
<keyword evidence="3" id="KW-1185">Reference proteome</keyword>
<comment type="caution">
    <text evidence="2">The sequence shown here is derived from an EMBL/GenBank/DDBJ whole genome shotgun (WGS) entry which is preliminary data.</text>
</comment>
<keyword evidence="1" id="KW-0472">Membrane</keyword>
<proteinExistence type="predicted"/>
<feature type="transmembrane region" description="Helical" evidence="1">
    <location>
        <begin position="60"/>
        <end position="79"/>
    </location>
</feature>
<reference evidence="2" key="1">
    <citation type="journal article" date="2017" name="Gigascience">
        <title>The genome draft of coconut (Cocos nucifera).</title>
        <authorList>
            <person name="Xiao Y."/>
            <person name="Xu P."/>
            <person name="Fan H."/>
            <person name="Baudouin L."/>
            <person name="Xia W."/>
            <person name="Bocs S."/>
            <person name="Xu J."/>
            <person name="Li Q."/>
            <person name="Guo A."/>
            <person name="Zhou L."/>
            <person name="Li J."/>
            <person name="Wu Y."/>
            <person name="Ma Z."/>
            <person name="Armero A."/>
            <person name="Issali A.E."/>
            <person name="Liu N."/>
            <person name="Peng M."/>
            <person name="Yang Y."/>
        </authorList>
    </citation>
    <scope>NUCLEOTIDE SEQUENCE</scope>
    <source>
        <tissue evidence="2">Spear leaf of Hainan Tall coconut</tissue>
    </source>
</reference>
<dbReference type="PANTHER" id="PTHR33530:SF15">
    <property type="entry name" value="OS01G0147100 PROTEIN"/>
    <property type="match status" value="1"/>
</dbReference>
<feature type="transmembrane region" description="Helical" evidence="1">
    <location>
        <begin position="126"/>
        <end position="146"/>
    </location>
</feature>
<reference evidence="2" key="2">
    <citation type="submission" date="2019-07" db="EMBL/GenBank/DDBJ databases">
        <authorList>
            <person name="Yang Y."/>
            <person name="Bocs S."/>
            <person name="Baudouin L."/>
        </authorList>
    </citation>
    <scope>NUCLEOTIDE SEQUENCE</scope>
    <source>
        <tissue evidence="2">Spear leaf of Hainan Tall coconut</tissue>
    </source>
</reference>
<sequence length="152" mass="16254">MCRDSLFHSTHHPLFCITFFPNHTHMASQSSRVDAFDVVEEGGAGEGSTDVPTGGSLPKMLFFEGSSAVVFGIGAIVNPPEGIWSRSQLPLAYYAAVLVLFLFGVCLLKLSFVVAGNPNRHALAKAVMWATLAPLVLVIALHVFGANQNKSP</sequence>